<organism evidence="1 2">
    <name type="scientific">Xenorhabdus bovienii</name>
    <name type="common">Xenorhabdus nematophila subsp. bovienii</name>
    <dbReference type="NCBI Taxonomy" id="40576"/>
    <lineage>
        <taxon>Bacteria</taxon>
        <taxon>Pseudomonadati</taxon>
        <taxon>Pseudomonadota</taxon>
        <taxon>Gammaproteobacteria</taxon>
        <taxon>Enterobacterales</taxon>
        <taxon>Morganellaceae</taxon>
        <taxon>Xenorhabdus</taxon>
    </lineage>
</organism>
<dbReference type="NCBIfam" id="TIGR01643">
    <property type="entry name" value="YD_repeat_2x"/>
    <property type="match status" value="2"/>
</dbReference>
<reference evidence="1" key="2">
    <citation type="journal article" date="2022" name="J. Evol. Biol.">
        <title>Pre- and post-association barriers to host switching in sympatric mutualists.</title>
        <authorList>
            <person name="Dinges Z.M."/>
            <person name="Phillips R.K."/>
            <person name="Lively C.M."/>
            <person name="Bashey F."/>
        </authorList>
    </citation>
    <scope>NUCLEOTIDE SEQUENCE</scope>
    <source>
        <strain evidence="1">MC_266_E_2016</strain>
    </source>
</reference>
<gene>
    <name evidence="1" type="ORF">KKJ01_20960</name>
</gene>
<dbReference type="InterPro" id="IPR006530">
    <property type="entry name" value="YD"/>
</dbReference>
<dbReference type="InterPro" id="IPR031325">
    <property type="entry name" value="RHS_repeat"/>
</dbReference>
<dbReference type="Proteomes" id="UP001222434">
    <property type="component" value="Unassembled WGS sequence"/>
</dbReference>
<evidence type="ECO:0000313" key="2">
    <source>
        <dbReference type="Proteomes" id="UP001222434"/>
    </source>
</evidence>
<dbReference type="EMBL" id="JAILSO010000164">
    <property type="protein sequence ID" value="MDE1480594.1"/>
    <property type="molecule type" value="Genomic_DNA"/>
</dbReference>
<name>A0AAJ1N174_XENBV</name>
<dbReference type="Gene3D" id="2.180.10.10">
    <property type="entry name" value="RHS repeat-associated core"/>
    <property type="match status" value="1"/>
</dbReference>
<proteinExistence type="predicted"/>
<reference evidence="1" key="1">
    <citation type="submission" date="2021-08" db="EMBL/GenBank/DDBJ databases">
        <authorList>
            <person name="Papudeshi B."/>
            <person name="Bashey-Visser F."/>
        </authorList>
    </citation>
    <scope>NUCLEOTIDE SEQUENCE</scope>
    <source>
        <strain evidence="1">MC_266_E_2016</strain>
    </source>
</reference>
<evidence type="ECO:0000313" key="1">
    <source>
        <dbReference type="EMBL" id="MDE1480594.1"/>
    </source>
</evidence>
<dbReference type="AlphaFoldDB" id="A0AAJ1N174"/>
<comment type="caution">
    <text evidence="1">The sequence shown here is derived from an EMBL/GenBank/DDBJ whole genome shotgun (WGS) entry which is preliminary data.</text>
</comment>
<dbReference type="RefSeq" id="WP_274713957.1">
    <property type="nucleotide sequence ID" value="NZ_JAILSO010000164.1"/>
</dbReference>
<sequence>MSDSIYSNAFNFSTYVNGGVDLRTGQYGVTIHLTTLRSQFNPHLSRDISLSFSMMNTIDTGFGTGWSLHNSEYYDSTVKPQPTVFLSSGERYQVEPADEPNGYIAFKDKKLKDTYIRTTHERQIGIVYKIGMTETLTRMADGKPFRLTRLDFENGEWFDFHYNPENPDVLASITDTHGTALLRLTSHDNHTIDTAYVRMAEDRESRLDFSYVNNQLVTVSLPTEGDGPAPHTVFSYQALGELLAISTVSHPTGSRDNLYYQQAGHRVGELSQTGYLPYVIQWDRFPGSGQPMTRMKYRYSPDKNFTGYPFNGSPSRVADNLYLMPGDYAYWAMELAGAEGKVLRLHRVTYNKFHLPEDDLQVEKSCETRVATHYNALPDRDFFAQPPNLQIPQRIVTTYTTPAGKSRSETLTQASDEAGNITERVDINGVKTTTDYYPASGEGTRCPADPWGQFRRYIRTTTVTPADGEGRVKTAEYEYRSVAARHGISFLSDYVVVPCKRVTNGRLTTAFFYQANDDPHLNALLSSSTKTLTGKDPKTSKTTTKTFSYTLAKGLLTTAETTRGFDGCQMMASKTVNIYTGRLESHTDAEGTTATQAYDTLGRLVKKVSAAGSPYETVKHCRYRWPGAGGEPAALEVMDGWGVSGRTEYDGFGRETATWVQDSDGEFDAAGHYHGTFRQVASSAYDPLGRLATETKFDYADGRQVSVSQQTYAYDGWGQVTEIRHNTGLTEHCVFDPIAMTKTQSQGDAGGQRLASTCTTYNLFRKPVRIDVWDGDQLYSTAALQYDGFGRKIKTTRPGGATSTVDHYDVFDRPTRLTDFDGTVHRMQYSDLTEAVVPAAIDVEVDGHPVNIGTQVFDGLGRLTDLQVNQVNKQYEYTESVAWPSTITNGRQQRVKVTTLPELGQVASVNTEAPENARDEFTYSTVNTPGMPPGFCCRPAMPPAAMIITMPGRGGSTR</sequence>
<protein>
    <submittedName>
        <fullName evidence="1">Uncharacterized protein</fullName>
    </submittedName>
</protein>
<accession>A0AAJ1N174</accession>
<dbReference type="Pfam" id="PF05593">
    <property type="entry name" value="RHS_repeat"/>
    <property type="match status" value="1"/>
</dbReference>